<dbReference type="EMBL" id="FNAN01000001">
    <property type="protein sequence ID" value="SDD48489.1"/>
    <property type="molecule type" value="Genomic_DNA"/>
</dbReference>
<name>A0A1G6V4B2_9BACT</name>
<accession>A0A1G6V4B2</accession>
<protein>
    <submittedName>
        <fullName evidence="2">ADP-ribose pyrophosphatase YjhB, NUDIX family</fullName>
    </submittedName>
</protein>
<organism evidence="2 3">
    <name type="scientific">Dyadobacter soli</name>
    <dbReference type="NCBI Taxonomy" id="659014"/>
    <lineage>
        <taxon>Bacteria</taxon>
        <taxon>Pseudomonadati</taxon>
        <taxon>Bacteroidota</taxon>
        <taxon>Cytophagia</taxon>
        <taxon>Cytophagales</taxon>
        <taxon>Spirosomataceae</taxon>
        <taxon>Dyadobacter</taxon>
    </lineage>
</organism>
<dbReference type="Pfam" id="PF00293">
    <property type="entry name" value="NUDIX"/>
    <property type="match status" value="1"/>
</dbReference>
<gene>
    <name evidence="2" type="ORF">SAMN04487996_101133</name>
</gene>
<dbReference type="STRING" id="659014.SAMN04487996_101133"/>
<dbReference type="InterPro" id="IPR015797">
    <property type="entry name" value="NUDIX_hydrolase-like_dom_sf"/>
</dbReference>
<dbReference type="AlphaFoldDB" id="A0A1G6V4B2"/>
<evidence type="ECO:0000313" key="2">
    <source>
        <dbReference type="EMBL" id="SDD48489.1"/>
    </source>
</evidence>
<dbReference type="RefSeq" id="WP_090145705.1">
    <property type="nucleotide sequence ID" value="NZ_FNAN01000001.1"/>
</dbReference>
<dbReference type="PANTHER" id="PTHR43736:SF1">
    <property type="entry name" value="DIHYDRONEOPTERIN TRIPHOSPHATE DIPHOSPHATASE"/>
    <property type="match status" value="1"/>
</dbReference>
<dbReference type="PROSITE" id="PS51462">
    <property type="entry name" value="NUDIX"/>
    <property type="match status" value="1"/>
</dbReference>
<dbReference type="InterPro" id="IPR059176">
    <property type="entry name" value="UDP-X_N"/>
</dbReference>
<dbReference type="Gene3D" id="6.10.250.1120">
    <property type="match status" value="1"/>
</dbReference>
<proteinExistence type="predicted"/>
<dbReference type="OrthoDB" id="9804442at2"/>
<feature type="domain" description="Nudix hydrolase" evidence="1">
    <location>
        <begin position="67"/>
        <end position="197"/>
    </location>
</feature>
<reference evidence="3" key="1">
    <citation type="submission" date="2016-10" db="EMBL/GenBank/DDBJ databases">
        <authorList>
            <person name="Varghese N."/>
            <person name="Submissions S."/>
        </authorList>
    </citation>
    <scope>NUCLEOTIDE SEQUENCE [LARGE SCALE GENOMIC DNA]</scope>
    <source>
        <strain evidence="3">DSM 25329</strain>
    </source>
</reference>
<evidence type="ECO:0000259" key="1">
    <source>
        <dbReference type="PROSITE" id="PS51462"/>
    </source>
</evidence>
<dbReference type="SUPFAM" id="SSF55811">
    <property type="entry name" value="Nudix"/>
    <property type="match status" value="1"/>
</dbReference>
<evidence type="ECO:0000313" key="3">
    <source>
        <dbReference type="Proteomes" id="UP000198748"/>
    </source>
</evidence>
<dbReference type="PANTHER" id="PTHR43736">
    <property type="entry name" value="ADP-RIBOSE PYROPHOSPHATASE"/>
    <property type="match status" value="1"/>
</dbReference>
<dbReference type="Pfam" id="PF12535">
    <property type="entry name" value="Nudix_N"/>
    <property type="match status" value="1"/>
</dbReference>
<dbReference type="InterPro" id="IPR000086">
    <property type="entry name" value="NUDIX_hydrolase_dom"/>
</dbReference>
<sequence>MSPNPWLAAVKRILALSQTGLAFQPGEYDRERYEEIRQISLGLLADASNVPIEQIISLLPHEVGYVTPKVDIRAVIFRGTDEVLMVQEKIDHDRWTLPGGWADVGYTPFEVAVKECFEETGLHVEAVRLLAVFDKRKHDHPEELWYVYKFFILCNITGGEILENTTETSGVSWIKFGDLPGLDLSANRVTYSQIARLLPFASDPGLPVLCD</sequence>
<dbReference type="Proteomes" id="UP000198748">
    <property type="component" value="Unassembled WGS sequence"/>
</dbReference>
<dbReference type="Gene3D" id="3.90.79.10">
    <property type="entry name" value="Nucleoside Triphosphate Pyrophosphohydrolase"/>
    <property type="match status" value="1"/>
</dbReference>
<keyword evidence="3" id="KW-1185">Reference proteome</keyword>